<dbReference type="Pfam" id="PF18701">
    <property type="entry name" value="DUF5641"/>
    <property type="match status" value="1"/>
</dbReference>
<dbReference type="Pfam" id="PF05380">
    <property type="entry name" value="Peptidase_A17"/>
    <property type="match status" value="1"/>
</dbReference>
<dbReference type="Pfam" id="PF17921">
    <property type="entry name" value="Integrase_H2C2"/>
    <property type="match status" value="1"/>
</dbReference>
<evidence type="ECO:0000313" key="3">
    <source>
        <dbReference type="EMBL" id="KAK7879276.1"/>
    </source>
</evidence>
<gene>
    <name evidence="3" type="ORF">WMY93_033942</name>
</gene>
<dbReference type="CDD" id="cd01644">
    <property type="entry name" value="RT_pepA17"/>
    <property type="match status" value="1"/>
</dbReference>
<keyword evidence="4" id="KW-1185">Reference proteome</keyword>
<dbReference type="InterPro" id="IPR012337">
    <property type="entry name" value="RNaseH-like_sf"/>
</dbReference>
<dbReference type="InterPro" id="IPR041588">
    <property type="entry name" value="Integrase_H2C2"/>
</dbReference>
<dbReference type="PROSITE" id="PS50994">
    <property type="entry name" value="INTEGRASE"/>
    <property type="match status" value="1"/>
</dbReference>
<name>A0AAW0MJG4_9GOBI</name>
<comment type="caution">
    <text evidence="3">The sequence shown here is derived from an EMBL/GenBank/DDBJ whole genome shotgun (WGS) entry which is preliminary data.</text>
</comment>
<dbReference type="Gene3D" id="3.10.10.10">
    <property type="entry name" value="HIV Type 1 Reverse Transcriptase, subunit A, domain 1"/>
    <property type="match status" value="1"/>
</dbReference>
<feature type="region of interest" description="Disordered" evidence="1">
    <location>
        <begin position="1680"/>
        <end position="1707"/>
    </location>
</feature>
<dbReference type="InterPro" id="IPR043128">
    <property type="entry name" value="Rev_trsase/Diguanyl_cyclase"/>
</dbReference>
<dbReference type="InterPro" id="IPR036397">
    <property type="entry name" value="RNaseH_sf"/>
</dbReference>
<dbReference type="PANTHER" id="PTHR47331">
    <property type="entry name" value="PHD-TYPE DOMAIN-CONTAINING PROTEIN"/>
    <property type="match status" value="1"/>
</dbReference>
<sequence length="1707" mass="193657">MFRVLENRYGNKSTIALEIIEELERIPVLRANQPRRVIELIQAVEKALADLTELGNTGAIKNPLVTKSIESKLPDVIKRDWLVFMVNSANGVTPDNHFESLLKFLKTQEEIMEKLEQLGVSEKIDKDKTEKKFEKRHAFTRSTRKNQGCIVCGDLRHGDKIFFCRQFKAMNVTEKLSILKKLGACKKCLGSHEEDDECTNTYLCRNKDCKKGSSSDHHFFLCPKGEFKRSEADKNRRKCKLTEEQEKFMAELSPEMAEKCRRAFSNMAASTNNTESETNGLMEAYGLKEPPVILMLLEVTANAGQKVGTLIDLASDTNYITHRAAERLNLEKVNLEDLKRPDTIELLISHREGRLAPQRLKVVGDLVLWSSPLGITVGGAHPDLCEEVHVAAHRSETHFARSMRTAAVKYEEVTRPREVKAESKSTVAHKEFIDWWKWESIGAACEPKCGGCRCGNCQPGGKDMTIMEEKELEIIKQGLTYVQADAHSDAPHWDTKYPWIADPTSLPNNRCGVEATFLRTERQLSKEPEWKTAYTAQVHEMLQRRAAVRLTEEMLSSWRGPVWYVSHLVAPNPHSVTTPVRLVWNSSQKFKGLSMNDILLKGPDVLNPIRAVLLRFRRGVYAALGDIKKMYNSVWLEDQEMHLHRFLWRDRPEEKISEYAITRVNIGDRPAGCIAQLAMRETAKLPMFAHFEEERRILEEDSYVDDILTSNNDLNQLHKNTKTVEEILQAGGFFLKPWVLSGQSGRQKACPEEGAPASGKNKVFILPNQMREEDNKALGVGYLVKEDKLYVMTSINFSKRKKKMRLGQNLHEDEVKTNTPNPLTRRELLSQVASLYDPIGLVTPIKQKGAILVRKAFQEARSGGKSGDTWDQPLSDKLREEAIELFQEYVRLGQITFHRSLTPPGWSGKPLGITFSDGSDKSYGAVVYFRWETEQGVQVRLAESKAKLTPLDQKGEPVKAEICGAVFATRLKKYIEKHSRMDIERWYHLLDSQTVLGAIQRDSYGYQTFFANRVGEIQKAGPVTDWWWIPGDLNIADSITRGASPEHLQEESEWQNGPKFLLQPIKEWPIKSAKDIAVCAKEGIAKLQRKAFSAAMTRAQSKRLKEEEMDKENETNHLPEATDGLKEKVSQVKNVSFKLVAKQLIQERRYSNLTKLVRVIAWVKKAAAKWKLTLKNVSAKKDKVTVKISKKDAKQAASQAVLNVGECEDALRDVFLMAQEGAVFSDTTLNRLVVFKDKDTGLQVCGGRIQTFNDDKKAVPILPYDSWISTLLAREAHKANHEDIAGTLLRMRTKAWVVRGRKLAKKVVDSCVMCRKNRARKCQQIMGDLPPERTQPARPFEYTGIDLFGPYEVRDETRKKVRLKVWGIIFCCMSSRAIHADLVSDQSTEGFLLAYQRFTALRGHPKKLWSDAGKNFIGAKSALTDMYLFLDQLDKAQIQNEALKYGTEWSWKIHPADSPHRNGAAEAAVKIVKRALHNIGGDGVFTWGEFQTFLYMAANLANERPIDARTQSHEDCISYITPNSLLLGRASPRGDNCSFDFEGYSLKRLRLIQTEVNRFWKKWSQLTGPNLFVRSKWHSKERNVAIGDIIWIADQNALRGQYKLARVVSVNSDKKGIVRDVHVRTYPSYPVPIVKSGGQANKKVKKLQTKLPSTILHRDVRRIIVLLPIEEQKSTVITGPDEKDGVTSFGSRTRSSSGRCKVKSVNM</sequence>
<dbReference type="InterPro" id="IPR043502">
    <property type="entry name" value="DNA/RNA_pol_sf"/>
</dbReference>
<feature type="domain" description="Integrase catalytic" evidence="2">
    <location>
        <begin position="1335"/>
        <end position="1530"/>
    </location>
</feature>
<evidence type="ECO:0000313" key="4">
    <source>
        <dbReference type="Proteomes" id="UP001460270"/>
    </source>
</evidence>
<dbReference type="GO" id="GO:0015074">
    <property type="term" value="P:DNA integration"/>
    <property type="evidence" value="ECO:0007669"/>
    <property type="project" value="InterPro"/>
</dbReference>
<dbReference type="SUPFAM" id="SSF56672">
    <property type="entry name" value="DNA/RNA polymerases"/>
    <property type="match status" value="1"/>
</dbReference>
<dbReference type="Gene3D" id="3.30.420.10">
    <property type="entry name" value="Ribonuclease H-like superfamily/Ribonuclease H"/>
    <property type="match status" value="1"/>
</dbReference>
<dbReference type="InterPro" id="IPR008042">
    <property type="entry name" value="Retrotrans_Pao"/>
</dbReference>
<protein>
    <recommendedName>
        <fullName evidence="2">Integrase catalytic domain-containing protein</fullName>
    </recommendedName>
</protein>
<dbReference type="SUPFAM" id="SSF53098">
    <property type="entry name" value="Ribonuclease H-like"/>
    <property type="match status" value="1"/>
</dbReference>
<dbReference type="InterPro" id="IPR001584">
    <property type="entry name" value="Integrase_cat-core"/>
</dbReference>
<dbReference type="PANTHER" id="PTHR47331:SF1">
    <property type="entry name" value="GAG-LIKE PROTEIN"/>
    <property type="match status" value="1"/>
</dbReference>
<proteinExistence type="predicted"/>
<evidence type="ECO:0000259" key="2">
    <source>
        <dbReference type="PROSITE" id="PS50994"/>
    </source>
</evidence>
<dbReference type="GO" id="GO:0003676">
    <property type="term" value="F:nucleic acid binding"/>
    <property type="evidence" value="ECO:0007669"/>
    <property type="project" value="InterPro"/>
</dbReference>
<dbReference type="Proteomes" id="UP001460270">
    <property type="component" value="Unassembled WGS sequence"/>
</dbReference>
<dbReference type="Gene3D" id="3.30.70.270">
    <property type="match status" value="1"/>
</dbReference>
<dbReference type="EMBL" id="JBBPFD010000301">
    <property type="protein sequence ID" value="KAK7879276.1"/>
    <property type="molecule type" value="Genomic_DNA"/>
</dbReference>
<dbReference type="InterPro" id="IPR040676">
    <property type="entry name" value="DUF5641"/>
</dbReference>
<organism evidence="3 4">
    <name type="scientific">Mugilogobius chulae</name>
    <name type="common">yellowstripe goby</name>
    <dbReference type="NCBI Taxonomy" id="88201"/>
    <lineage>
        <taxon>Eukaryota</taxon>
        <taxon>Metazoa</taxon>
        <taxon>Chordata</taxon>
        <taxon>Craniata</taxon>
        <taxon>Vertebrata</taxon>
        <taxon>Euteleostomi</taxon>
        <taxon>Actinopterygii</taxon>
        <taxon>Neopterygii</taxon>
        <taxon>Teleostei</taxon>
        <taxon>Neoteleostei</taxon>
        <taxon>Acanthomorphata</taxon>
        <taxon>Gobiaria</taxon>
        <taxon>Gobiiformes</taxon>
        <taxon>Gobioidei</taxon>
        <taxon>Gobiidae</taxon>
        <taxon>Gobionellinae</taxon>
        <taxon>Mugilogobius</taxon>
    </lineage>
</organism>
<accession>A0AAW0MJG4</accession>
<feature type="compositionally biased region" description="Low complexity" evidence="1">
    <location>
        <begin position="1687"/>
        <end position="1699"/>
    </location>
</feature>
<reference evidence="4" key="1">
    <citation type="submission" date="2024-04" db="EMBL/GenBank/DDBJ databases">
        <title>Salinicola lusitanus LLJ914,a marine bacterium isolated from the Okinawa Trough.</title>
        <authorList>
            <person name="Li J."/>
        </authorList>
    </citation>
    <scope>NUCLEOTIDE SEQUENCE [LARGE SCALE GENOMIC DNA]</scope>
</reference>
<evidence type="ECO:0000256" key="1">
    <source>
        <dbReference type="SAM" id="MobiDB-lite"/>
    </source>
</evidence>